<feature type="compositionally biased region" description="Polar residues" evidence="2">
    <location>
        <begin position="339"/>
        <end position="363"/>
    </location>
</feature>
<protein>
    <recommendedName>
        <fullName evidence="3">Rho-GAP domain-containing protein</fullName>
    </recommendedName>
</protein>
<evidence type="ECO:0000313" key="4">
    <source>
        <dbReference type="EMBL" id="KAJ3570488.1"/>
    </source>
</evidence>
<dbReference type="EMBL" id="JANIEX010000235">
    <property type="protein sequence ID" value="KAJ3570488.1"/>
    <property type="molecule type" value="Genomic_DNA"/>
</dbReference>
<gene>
    <name evidence="4" type="ORF">NP233_g4363</name>
</gene>
<dbReference type="GO" id="GO:0007165">
    <property type="term" value="P:signal transduction"/>
    <property type="evidence" value="ECO:0007669"/>
    <property type="project" value="InterPro"/>
</dbReference>
<keyword evidence="1" id="KW-0343">GTPase activation</keyword>
<evidence type="ECO:0000256" key="1">
    <source>
        <dbReference type="ARBA" id="ARBA00022468"/>
    </source>
</evidence>
<dbReference type="InterPro" id="IPR051025">
    <property type="entry name" value="RhoGAP"/>
</dbReference>
<dbReference type="SUPFAM" id="SSF48350">
    <property type="entry name" value="GTPase activation domain, GAP"/>
    <property type="match status" value="1"/>
</dbReference>
<evidence type="ECO:0000313" key="5">
    <source>
        <dbReference type="Proteomes" id="UP001213000"/>
    </source>
</evidence>
<feature type="region of interest" description="Disordered" evidence="2">
    <location>
        <begin position="195"/>
        <end position="222"/>
    </location>
</feature>
<feature type="domain" description="Rho-GAP" evidence="3">
    <location>
        <begin position="1"/>
        <end position="137"/>
    </location>
</feature>
<keyword evidence="5" id="KW-1185">Reference proteome</keyword>
<dbReference type="PANTHER" id="PTHR15228:SF25">
    <property type="entry name" value="F-BAR DOMAIN-CONTAINING PROTEIN"/>
    <property type="match status" value="1"/>
</dbReference>
<feature type="compositionally biased region" description="Pro residues" evidence="2">
    <location>
        <begin position="156"/>
        <end position="171"/>
    </location>
</feature>
<accession>A0AAD5YSW5</accession>
<feature type="compositionally biased region" description="Low complexity" evidence="2">
    <location>
        <begin position="279"/>
        <end position="289"/>
    </location>
</feature>
<dbReference type="Pfam" id="PF00620">
    <property type="entry name" value="RhoGAP"/>
    <property type="match status" value="1"/>
</dbReference>
<organism evidence="4 5">
    <name type="scientific">Leucocoprinus birnbaumii</name>
    <dbReference type="NCBI Taxonomy" id="56174"/>
    <lineage>
        <taxon>Eukaryota</taxon>
        <taxon>Fungi</taxon>
        <taxon>Dikarya</taxon>
        <taxon>Basidiomycota</taxon>
        <taxon>Agaricomycotina</taxon>
        <taxon>Agaricomycetes</taxon>
        <taxon>Agaricomycetidae</taxon>
        <taxon>Agaricales</taxon>
        <taxon>Agaricineae</taxon>
        <taxon>Agaricaceae</taxon>
        <taxon>Leucocoprinus</taxon>
    </lineage>
</organism>
<dbReference type="GO" id="GO:0005938">
    <property type="term" value="C:cell cortex"/>
    <property type="evidence" value="ECO:0007669"/>
    <property type="project" value="TreeGrafter"/>
</dbReference>
<evidence type="ECO:0000256" key="2">
    <source>
        <dbReference type="SAM" id="MobiDB-lite"/>
    </source>
</evidence>
<comment type="caution">
    <text evidence="4">The sequence shown here is derived from an EMBL/GenBank/DDBJ whole genome shotgun (WGS) entry which is preliminary data.</text>
</comment>
<feature type="region of interest" description="Disordered" evidence="2">
    <location>
        <begin position="234"/>
        <end position="363"/>
    </location>
</feature>
<dbReference type="GO" id="GO:0005096">
    <property type="term" value="F:GTPase activator activity"/>
    <property type="evidence" value="ECO:0007669"/>
    <property type="project" value="UniProtKB-KW"/>
</dbReference>
<feature type="compositionally biased region" description="Low complexity" evidence="2">
    <location>
        <begin position="296"/>
        <end position="317"/>
    </location>
</feature>
<sequence>MAKTSNWKQETYTTHDVASVFRRYLTQMPEPVIPHSLYHKFRDALANAPHSQDAVIAEYKALIRQMSQAHQYLLLYVLDLLSVFARKSDKNLMTAQNLAVIFRPGILSHPSHEMLPAEHALSQQVLEFLIANQDWFMLDTPAPNPSLLSPSTQAPTPHPAGAPLHHPPPPSAYIHHHNGASTAASAGIGIHWRGVASEGGGAGTDDERGWKSAGVPMMTEKEIQREQERIKMMRRRTTLERGVFGTLEEPDMNGDSPTATTAPPSAYNNNPILSSEPASVTRSRTLPSSRSRREAAATAAGSNPNVNDTTDTHVTVVDNKKEEKERSRLTKKSKRASMVTPSTTQVTSSNGRRTSQLLGGSSA</sequence>
<dbReference type="AlphaFoldDB" id="A0AAD5YSW5"/>
<dbReference type="PROSITE" id="PS50238">
    <property type="entry name" value="RHOGAP"/>
    <property type="match status" value="1"/>
</dbReference>
<dbReference type="InterPro" id="IPR008936">
    <property type="entry name" value="Rho_GTPase_activation_prot"/>
</dbReference>
<dbReference type="GO" id="GO:0060237">
    <property type="term" value="P:regulation of fungal-type cell wall organization"/>
    <property type="evidence" value="ECO:0007669"/>
    <property type="project" value="TreeGrafter"/>
</dbReference>
<dbReference type="PANTHER" id="PTHR15228">
    <property type="entry name" value="SPERMATHECAL PHYSIOLOGY VARIANT"/>
    <property type="match status" value="1"/>
</dbReference>
<name>A0AAD5YSW5_9AGAR</name>
<dbReference type="Proteomes" id="UP001213000">
    <property type="component" value="Unassembled WGS sequence"/>
</dbReference>
<feature type="region of interest" description="Disordered" evidence="2">
    <location>
        <begin position="142"/>
        <end position="177"/>
    </location>
</feature>
<proteinExistence type="predicted"/>
<feature type="compositionally biased region" description="Polar residues" evidence="2">
    <location>
        <begin position="255"/>
        <end position="278"/>
    </location>
</feature>
<dbReference type="Gene3D" id="1.10.555.10">
    <property type="entry name" value="Rho GTPase activation protein"/>
    <property type="match status" value="1"/>
</dbReference>
<evidence type="ECO:0000259" key="3">
    <source>
        <dbReference type="PROSITE" id="PS50238"/>
    </source>
</evidence>
<feature type="compositionally biased region" description="Basic and acidic residues" evidence="2">
    <location>
        <begin position="318"/>
        <end position="328"/>
    </location>
</feature>
<dbReference type="SMART" id="SM00324">
    <property type="entry name" value="RhoGAP"/>
    <property type="match status" value="1"/>
</dbReference>
<dbReference type="InterPro" id="IPR000198">
    <property type="entry name" value="RhoGAP_dom"/>
</dbReference>
<reference evidence="4" key="1">
    <citation type="submission" date="2022-07" db="EMBL/GenBank/DDBJ databases">
        <title>Genome Sequence of Leucocoprinus birnbaumii.</title>
        <authorList>
            <person name="Buettner E."/>
        </authorList>
    </citation>
    <scope>NUCLEOTIDE SEQUENCE</scope>
    <source>
        <strain evidence="4">VT141</strain>
    </source>
</reference>